<accession>A0A9Q5HT15</accession>
<feature type="region of interest" description="Disordered" evidence="1">
    <location>
        <begin position="58"/>
        <end position="80"/>
    </location>
</feature>
<protein>
    <submittedName>
        <fullName evidence="2">Uncharacterized protein</fullName>
    </submittedName>
</protein>
<comment type="caution">
    <text evidence="2">The sequence shown here is derived from an EMBL/GenBank/DDBJ whole genome shotgun (WGS) entry which is preliminary data.</text>
</comment>
<proteinExistence type="predicted"/>
<dbReference type="Proteomes" id="UP000757232">
    <property type="component" value="Unassembled WGS sequence"/>
</dbReference>
<name>A0A9Q5HT15_SANBA</name>
<keyword evidence="3" id="KW-1185">Reference proteome</keyword>
<dbReference type="EMBL" id="LNZH02000210">
    <property type="protein sequence ID" value="OCB85312.1"/>
    <property type="molecule type" value="Genomic_DNA"/>
</dbReference>
<sequence length="113" mass="12208">MSSAPSSTRVFLTPMLRVHLFAFPFLFLLSGVLSVPVRYATPPITGYLISRDIVSRDGDYSHSDDDGQNEGSDSLLGDVGNAVGNVVEHPEELWGGGRGGSELNCDQYMRKGC</sequence>
<evidence type="ECO:0000256" key="1">
    <source>
        <dbReference type="SAM" id="MobiDB-lite"/>
    </source>
</evidence>
<dbReference type="AlphaFoldDB" id="A0A9Q5HT15"/>
<evidence type="ECO:0000313" key="2">
    <source>
        <dbReference type="EMBL" id="OCB85312.1"/>
    </source>
</evidence>
<organism evidence="2 3">
    <name type="scientific">Sanghuangporus baumii</name>
    <name type="common">Phellinus baumii</name>
    <dbReference type="NCBI Taxonomy" id="108892"/>
    <lineage>
        <taxon>Eukaryota</taxon>
        <taxon>Fungi</taxon>
        <taxon>Dikarya</taxon>
        <taxon>Basidiomycota</taxon>
        <taxon>Agaricomycotina</taxon>
        <taxon>Agaricomycetes</taxon>
        <taxon>Hymenochaetales</taxon>
        <taxon>Hymenochaetaceae</taxon>
        <taxon>Sanghuangporus</taxon>
    </lineage>
</organism>
<evidence type="ECO:0000313" key="3">
    <source>
        <dbReference type="Proteomes" id="UP000757232"/>
    </source>
</evidence>
<reference evidence="2" key="1">
    <citation type="submission" date="2016-06" db="EMBL/GenBank/DDBJ databases">
        <title>Draft Genome sequence of the fungus Inonotus baumii.</title>
        <authorList>
            <person name="Zhu H."/>
            <person name="Lin W."/>
        </authorList>
    </citation>
    <scope>NUCLEOTIDE SEQUENCE</scope>
    <source>
        <strain evidence="2">821</strain>
    </source>
</reference>
<gene>
    <name evidence="2" type="ORF">A7U60_g7617</name>
</gene>